<dbReference type="Gene3D" id="2.30.30.40">
    <property type="entry name" value="SH3 Domains"/>
    <property type="match status" value="2"/>
</dbReference>
<protein>
    <recommendedName>
        <fullName evidence="2">SH3b domain-containing protein</fullName>
    </recommendedName>
</protein>
<proteinExistence type="predicted"/>
<dbReference type="InterPro" id="IPR003646">
    <property type="entry name" value="SH3-like_bac-type"/>
</dbReference>
<reference evidence="3 4" key="1">
    <citation type="submission" date="2020-01" db="EMBL/GenBank/DDBJ databases">
        <title>Genomes of bacteria type strains.</title>
        <authorList>
            <person name="Chen J."/>
            <person name="Zhu S."/>
            <person name="Yang J."/>
        </authorList>
    </citation>
    <scope>NUCLEOTIDE SEQUENCE [LARGE SCALE GENOMIC DNA]</scope>
    <source>
        <strain evidence="3 4">DSM 16655</strain>
    </source>
</reference>
<sequence>MRRLSLFSATCLALAGLAISPMLGSGTTAGFAAHAQAATKGPSGLPLPRFVSLKAKRVNLRIGPGRDYAVAWLYTRSGVPMEVIQEYDNWRRVRDAEGTEGWVYQSLLSGERTAMTAPWKKGEATDDFINMHREARTNADVVARLEPGVVVSVKTCNGDWCEAEAEGTSGWVAQSEIWGAYPGEAFK</sequence>
<dbReference type="Pfam" id="PF06347">
    <property type="entry name" value="SH3_4"/>
    <property type="match status" value="2"/>
</dbReference>
<feature type="signal peptide" evidence="1">
    <location>
        <begin position="1"/>
        <end position="24"/>
    </location>
</feature>
<gene>
    <name evidence="3" type="ORF">GTW23_13255</name>
</gene>
<evidence type="ECO:0000313" key="4">
    <source>
        <dbReference type="Proteomes" id="UP001320715"/>
    </source>
</evidence>
<evidence type="ECO:0000259" key="2">
    <source>
        <dbReference type="SMART" id="SM00287"/>
    </source>
</evidence>
<accession>A0ABT1CUD3</accession>
<comment type="caution">
    <text evidence="3">The sequence shown here is derived from an EMBL/GenBank/DDBJ whole genome shotgun (WGS) entry which is preliminary data.</text>
</comment>
<keyword evidence="1" id="KW-0732">Signal</keyword>
<feature type="chain" id="PRO_5047489890" description="SH3b domain-containing protein" evidence="1">
    <location>
        <begin position="25"/>
        <end position="187"/>
    </location>
</feature>
<feature type="domain" description="SH3b" evidence="2">
    <location>
        <begin position="119"/>
        <end position="181"/>
    </location>
</feature>
<organism evidence="3 4">
    <name type="scientific">Hoeflea alexandrii</name>
    <dbReference type="NCBI Taxonomy" id="288436"/>
    <lineage>
        <taxon>Bacteria</taxon>
        <taxon>Pseudomonadati</taxon>
        <taxon>Pseudomonadota</taxon>
        <taxon>Alphaproteobacteria</taxon>
        <taxon>Hyphomicrobiales</taxon>
        <taxon>Rhizobiaceae</taxon>
        <taxon>Hoeflea</taxon>
    </lineage>
</organism>
<dbReference type="EMBL" id="JAAAML010000002">
    <property type="protein sequence ID" value="MCO6409145.1"/>
    <property type="molecule type" value="Genomic_DNA"/>
</dbReference>
<name>A0ABT1CUD3_9HYPH</name>
<dbReference type="SMART" id="SM00287">
    <property type="entry name" value="SH3b"/>
    <property type="match status" value="2"/>
</dbReference>
<evidence type="ECO:0000313" key="3">
    <source>
        <dbReference type="EMBL" id="MCO6409145.1"/>
    </source>
</evidence>
<evidence type="ECO:0000256" key="1">
    <source>
        <dbReference type="SAM" id="SignalP"/>
    </source>
</evidence>
<dbReference type="RefSeq" id="WP_252916109.1">
    <property type="nucleotide sequence ID" value="NZ_CP159480.1"/>
</dbReference>
<dbReference type="InterPro" id="IPR010466">
    <property type="entry name" value="DUF1058"/>
</dbReference>
<dbReference type="Proteomes" id="UP001320715">
    <property type="component" value="Unassembled WGS sequence"/>
</dbReference>
<feature type="domain" description="SH3b" evidence="2">
    <location>
        <begin position="48"/>
        <end position="111"/>
    </location>
</feature>
<keyword evidence="4" id="KW-1185">Reference proteome</keyword>